<accession>M4RQV1</accession>
<reference evidence="1 2" key="1">
    <citation type="journal article" date="2013" name="Genome Announc.">
        <title>Complete Genome Sequence of Glaciecola psychrophila Strain 170T.</title>
        <authorList>
            <person name="Yin J."/>
            <person name="Chen J."/>
            <person name="Liu G."/>
            <person name="Yu Y."/>
            <person name="Song L."/>
            <person name="Wang X."/>
            <person name="Qu X."/>
        </authorList>
    </citation>
    <scope>NUCLEOTIDE SEQUENCE [LARGE SCALE GENOMIC DNA]</scope>
    <source>
        <strain evidence="1 2">170</strain>
    </source>
</reference>
<evidence type="ECO:0000313" key="2">
    <source>
        <dbReference type="Proteomes" id="UP000011864"/>
    </source>
</evidence>
<dbReference type="AlphaFoldDB" id="M4RQV1"/>
<gene>
    <name evidence="1" type="ORF">C427_2470</name>
</gene>
<sequence length="43" mass="5222">MSKLVELFCDVDDFCKVFIPQWRKQLLEDATRKRQREVANDHI</sequence>
<dbReference type="eggNOG" id="COG3039">
    <property type="taxonomic scope" value="Bacteria"/>
</dbReference>
<keyword evidence="2" id="KW-1185">Reference proteome</keyword>
<protein>
    <submittedName>
        <fullName evidence="1">Transposase, IS4</fullName>
    </submittedName>
</protein>
<dbReference type="STRING" id="1129794.C427_2470"/>
<dbReference type="EMBL" id="CP003837">
    <property type="protein sequence ID" value="AGH44579.1"/>
    <property type="molecule type" value="Genomic_DNA"/>
</dbReference>
<organism evidence="1 2">
    <name type="scientific">Paraglaciecola psychrophila 170</name>
    <dbReference type="NCBI Taxonomy" id="1129794"/>
    <lineage>
        <taxon>Bacteria</taxon>
        <taxon>Pseudomonadati</taxon>
        <taxon>Pseudomonadota</taxon>
        <taxon>Gammaproteobacteria</taxon>
        <taxon>Alteromonadales</taxon>
        <taxon>Alteromonadaceae</taxon>
        <taxon>Paraglaciecola</taxon>
    </lineage>
</organism>
<dbReference type="Proteomes" id="UP000011864">
    <property type="component" value="Chromosome"/>
</dbReference>
<dbReference type="KEGG" id="gps:C427_2470"/>
<proteinExistence type="predicted"/>
<evidence type="ECO:0000313" key="1">
    <source>
        <dbReference type="EMBL" id="AGH44579.1"/>
    </source>
</evidence>
<name>M4RQV1_9ALTE</name>
<dbReference type="HOGENOM" id="CLU_3237217_0_0_6"/>